<feature type="transmembrane region" description="Helical" evidence="8">
    <location>
        <begin position="36"/>
        <end position="61"/>
    </location>
</feature>
<comment type="subcellular location">
    <subcellularLocation>
        <location evidence="1">Membrane</location>
        <topology evidence="1">Multi-pass membrane protein</topology>
    </subcellularLocation>
</comment>
<evidence type="ECO:0000256" key="2">
    <source>
        <dbReference type="ARBA" id="ARBA00004829"/>
    </source>
</evidence>
<evidence type="ECO:0000256" key="8">
    <source>
        <dbReference type="SAM" id="Phobius"/>
    </source>
</evidence>
<evidence type="ECO:0000256" key="6">
    <source>
        <dbReference type="ARBA" id="ARBA00023136"/>
    </source>
</evidence>
<dbReference type="GO" id="GO:0016020">
    <property type="term" value="C:membrane"/>
    <property type="evidence" value="ECO:0007669"/>
    <property type="project" value="UniProtKB-SubCell"/>
</dbReference>
<dbReference type="GO" id="GO:0016872">
    <property type="term" value="F:intramolecular lyase activity"/>
    <property type="evidence" value="ECO:0007669"/>
    <property type="project" value="InterPro"/>
</dbReference>
<accession>A0A2Y9A739</accession>
<dbReference type="RefSeq" id="WP_181424536.1">
    <property type="nucleotide sequence ID" value="NZ_QKLZ01000002.1"/>
</dbReference>
<evidence type="ECO:0000256" key="5">
    <source>
        <dbReference type="ARBA" id="ARBA00022989"/>
    </source>
</evidence>
<protein>
    <submittedName>
        <fullName evidence="9">Lycopene cyclase domain-containing protein</fullName>
    </submittedName>
</protein>
<dbReference type="GO" id="GO:0045436">
    <property type="term" value="F:lycopene beta cyclase activity"/>
    <property type="evidence" value="ECO:0007669"/>
    <property type="project" value="UniProtKB-ARBA"/>
</dbReference>
<dbReference type="AlphaFoldDB" id="A0A2Y9A739"/>
<sequence>MIALAYLAALLVPLGCMALLDARFRLVLWADARRGALVLAVGVAFFLLWDVAAIVSGFYHRGESEAMTGIMLAPELPLEELVFVTFLCYLTLVLHGLVLLLLRSRRRRTAEVG</sequence>
<keyword evidence="6 8" id="KW-0472">Membrane</keyword>
<keyword evidence="10" id="KW-1185">Reference proteome</keyword>
<evidence type="ECO:0000256" key="1">
    <source>
        <dbReference type="ARBA" id="ARBA00004141"/>
    </source>
</evidence>
<proteinExistence type="predicted"/>
<gene>
    <name evidence="9" type="ORF">SAMN05216184_102128</name>
</gene>
<dbReference type="Proteomes" id="UP000250222">
    <property type="component" value="Unassembled WGS sequence"/>
</dbReference>
<evidence type="ECO:0000256" key="4">
    <source>
        <dbReference type="ARBA" id="ARBA00022746"/>
    </source>
</evidence>
<evidence type="ECO:0000313" key="9">
    <source>
        <dbReference type="EMBL" id="SSA39208.1"/>
    </source>
</evidence>
<evidence type="ECO:0000256" key="3">
    <source>
        <dbReference type="ARBA" id="ARBA00022692"/>
    </source>
</evidence>
<evidence type="ECO:0000313" key="10">
    <source>
        <dbReference type="Proteomes" id="UP000250222"/>
    </source>
</evidence>
<dbReference type="NCBIfam" id="TIGR03462">
    <property type="entry name" value="CarR_dom_SF"/>
    <property type="match status" value="1"/>
</dbReference>
<name>A0A2Y9A739_9MICO</name>
<evidence type="ECO:0000256" key="7">
    <source>
        <dbReference type="ARBA" id="ARBA00023235"/>
    </source>
</evidence>
<reference evidence="9 10" key="1">
    <citation type="submission" date="2016-10" db="EMBL/GenBank/DDBJ databases">
        <authorList>
            <person name="Cai Z."/>
        </authorList>
    </citation>
    <scope>NUCLEOTIDE SEQUENCE [LARGE SCALE GENOMIC DNA]</scope>
    <source>
        <strain evidence="9 10">CGMCC 1.10826</strain>
    </source>
</reference>
<keyword evidence="4" id="KW-0125">Carotenoid biosynthesis</keyword>
<comment type="pathway">
    <text evidence="2">Carotenoid biosynthesis.</text>
</comment>
<feature type="transmembrane region" description="Helical" evidence="8">
    <location>
        <begin position="81"/>
        <end position="102"/>
    </location>
</feature>
<keyword evidence="3 8" id="KW-0812">Transmembrane</keyword>
<dbReference type="GO" id="GO:0016117">
    <property type="term" value="P:carotenoid biosynthetic process"/>
    <property type="evidence" value="ECO:0007669"/>
    <property type="project" value="UniProtKB-KW"/>
</dbReference>
<feature type="transmembrane region" description="Helical" evidence="8">
    <location>
        <begin position="6"/>
        <end position="24"/>
    </location>
</feature>
<dbReference type="EMBL" id="UETB01000002">
    <property type="protein sequence ID" value="SSA39208.1"/>
    <property type="molecule type" value="Genomic_DNA"/>
</dbReference>
<keyword evidence="7" id="KW-0413">Isomerase</keyword>
<keyword evidence="5 8" id="KW-1133">Transmembrane helix</keyword>
<dbReference type="InterPro" id="IPR017825">
    <property type="entry name" value="Lycopene_cyclase_dom"/>
</dbReference>
<organism evidence="9 10">
    <name type="scientific">Georgenia satyanarayanai</name>
    <dbReference type="NCBI Taxonomy" id="860221"/>
    <lineage>
        <taxon>Bacteria</taxon>
        <taxon>Bacillati</taxon>
        <taxon>Actinomycetota</taxon>
        <taxon>Actinomycetes</taxon>
        <taxon>Micrococcales</taxon>
        <taxon>Bogoriellaceae</taxon>
        <taxon>Georgenia</taxon>
    </lineage>
</organism>